<proteinExistence type="predicted"/>
<dbReference type="STRING" id="1090615.SAMN04515671_0561"/>
<dbReference type="OrthoDB" id="63519at2"/>
<dbReference type="Gene3D" id="3.40.50.1820">
    <property type="entry name" value="alpha/beta hydrolase"/>
    <property type="match status" value="1"/>
</dbReference>
<reference evidence="2 3" key="1">
    <citation type="submission" date="2016-10" db="EMBL/GenBank/DDBJ databases">
        <authorList>
            <person name="de Groot N.N."/>
        </authorList>
    </citation>
    <scope>NUCLEOTIDE SEQUENCE [LARGE SCALE GENOMIC DNA]</scope>
    <source>
        <strain evidence="3">P4-7,KCTC 19426,CECT 7604</strain>
    </source>
</reference>
<dbReference type="GO" id="GO:0003824">
    <property type="term" value="F:catalytic activity"/>
    <property type="evidence" value="ECO:0007669"/>
    <property type="project" value="UniProtKB-ARBA"/>
</dbReference>
<evidence type="ECO:0000259" key="1">
    <source>
        <dbReference type="Pfam" id="PF00561"/>
    </source>
</evidence>
<dbReference type="AlphaFoldDB" id="A0A1H0ILJ2"/>
<dbReference type="GO" id="GO:0016020">
    <property type="term" value="C:membrane"/>
    <property type="evidence" value="ECO:0007669"/>
    <property type="project" value="TreeGrafter"/>
</dbReference>
<feature type="domain" description="AB hydrolase-1" evidence="1">
    <location>
        <begin position="26"/>
        <end position="136"/>
    </location>
</feature>
<dbReference type="SUPFAM" id="SSF53474">
    <property type="entry name" value="alpha/beta-Hydrolases"/>
    <property type="match status" value="1"/>
</dbReference>
<organism evidence="2 3">
    <name type="scientific">Nakamurella panacisegetis</name>
    <dbReference type="NCBI Taxonomy" id="1090615"/>
    <lineage>
        <taxon>Bacteria</taxon>
        <taxon>Bacillati</taxon>
        <taxon>Actinomycetota</taxon>
        <taxon>Actinomycetes</taxon>
        <taxon>Nakamurellales</taxon>
        <taxon>Nakamurellaceae</taxon>
        <taxon>Nakamurella</taxon>
    </lineage>
</organism>
<evidence type="ECO:0000313" key="3">
    <source>
        <dbReference type="Proteomes" id="UP000198741"/>
    </source>
</evidence>
<keyword evidence="3" id="KW-1185">Reference proteome</keyword>
<protein>
    <submittedName>
        <fullName evidence="2">Pimeloyl-ACP methyl ester carboxylesterase</fullName>
    </submittedName>
</protein>
<dbReference type="PRINTS" id="PR00111">
    <property type="entry name" value="ABHYDROLASE"/>
</dbReference>
<dbReference type="Pfam" id="PF00561">
    <property type="entry name" value="Abhydrolase_1"/>
    <property type="match status" value="1"/>
</dbReference>
<dbReference type="EMBL" id="LT629710">
    <property type="protein sequence ID" value="SDO32344.1"/>
    <property type="molecule type" value="Genomic_DNA"/>
</dbReference>
<dbReference type="PANTHER" id="PTHR43798:SF33">
    <property type="entry name" value="HYDROLASE, PUTATIVE (AFU_ORTHOLOGUE AFUA_2G14860)-RELATED"/>
    <property type="match status" value="1"/>
</dbReference>
<dbReference type="RefSeq" id="WP_090474503.1">
    <property type="nucleotide sequence ID" value="NZ_LT629710.1"/>
</dbReference>
<dbReference type="InterPro" id="IPR050266">
    <property type="entry name" value="AB_hydrolase_sf"/>
</dbReference>
<name>A0A1H0ILJ2_9ACTN</name>
<evidence type="ECO:0000313" key="2">
    <source>
        <dbReference type="EMBL" id="SDO32344.1"/>
    </source>
</evidence>
<gene>
    <name evidence="2" type="ORF">SAMN04515671_0561</name>
</gene>
<dbReference type="Proteomes" id="UP000198741">
    <property type="component" value="Chromosome I"/>
</dbReference>
<dbReference type="PANTHER" id="PTHR43798">
    <property type="entry name" value="MONOACYLGLYCEROL LIPASE"/>
    <property type="match status" value="1"/>
</dbReference>
<accession>A0A1H0ILJ2</accession>
<dbReference type="InterPro" id="IPR000073">
    <property type="entry name" value="AB_hydrolase_1"/>
</dbReference>
<dbReference type="InterPro" id="IPR029058">
    <property type="entry name" value="AB_hydrolase_fold"/>
</dbReference>
<sequence length="245" mass="26059">MTYSAVHDLFINEREIRVYSNGSGTPVLMLHDLGASAATFEHLTTPLVRADRELVAIDLPGTGRSDPAPGDDLECFVQHVAMVFADLGDEPIDLLGHGFGGYLAAGVAARYPQLVRKLVLCEPTAPPRSGPPANTRMSPGMALSGAVTTLRRGKLRQNLQGFSRAKSVLDQLARADPDWWESLGAITAPTMVLCSGAAEVGERAVLDLIAAAIPNSVRATVPGARKPHTSAPVEFSTQILEFFCS</sequence>